<name>A0A5S6Q5P4_TRIMR</name>
<sequence length="213" mass="24444">MMSWLLVTTPPVHFMKDKGLIHQHRTCARCRRSMVLRYRKDRDDVRWRCCGKQCRKEVSVKTGTWFQGYDQPVRILLLFMRAWSEKLTSLAYCKATFDTSAKVALKLNAAMRHVAEEWMLKNPVPVGGPSLTVETWFARRKYSQGWVLPQAWVLGGVCLETGQCFLARVADRSAATLIDVIKENVADGSTVVRDEWRGYNTTVCRMSTANTYV</sequence>
<evidence type="ECO:0000313" key="2">
    <source>
        <dbReference type="WBParaSite" id="TMUE_1000002545.1"/>
    </source>
</evidence>
<keyword evidence="1" id="KW-1185">Reference proteome</keyword>
<dbReference type="PANTHER" id="PTHR47163">
    <property type="entry name" value="DDE_TNP_IS1595 DOMAIN-CONTAINING PROTEIN"/>
    <property type="match status" value="1"/>
</dbReference>
<organism evidence="1 2">
    <name type="scientific">Trichuris muris</name>
    <name type="common">Mouse whipworm</name>
    <dbReference type="NCBI Taxonomy" id="70415"/>
    <lineage>
        <taxon>Eukaryota</taxon>
        <taxon>Metazoa</taxon>
        <taxon>Ecdysozoa</taxon>
        <taxon>Nematoda</taxon>
        <taxon>Enoplea</taxon>
        <taxon>Dorylaimia</taxon>
        <taxon>Trichinellida</taxon>
        <taxon>Trichuridae</taxon>
        <taxon>Trichuris</taxon>
    </lineage>
</organism>
<dbReference type="AlphaFoldDB" id="A0A5S6Q5P4"/>
<accession>A0A5S6Q5P4</accession>
<dbReference type="WBParaSite" id="TMUE_1000002545.1">
    <property type="protein sequence ID" value="TMUE_1000002545.1"/>
    <property type="gene ID" value="WBGene00298365"/>
</dbReference>
<protein>
    <submittedName>
        <fullName evidence="2">ISXO2-like transposase domain-containing protein</fullName>
    </submittedName>
</protein>
<dbReference type="Proteomes" id="UP000046395">
    <property type="component" value="Unassembled WGS sequence"/>
</dbReference>
<evidence type="ECO:0000313" key="1">
    <source>
        <dbReference type="Proteomes" id="UP000046395"/>
    </source>
</evidence>
<reference evidence="2" key="1">
    <citation type="submission" date="2019-12" db="UniProtKB">
        <authorList>
            <consortium name="WormBaseParasite"/>
        </authorList>
    </citation>
    <scope>IDENTIFICATION</scope>
</reference>
<dbReference type="PANTHER" id="PTHR47163:SF2">
    <property type="entry name" value="SI:DKEY-17M8.2"/>
    <property type="match status" value="1"/>
</dbReference>
<proteinExistence type="predicted"/>
<dbReference type="InterPro" id="IPR053164">
    <property type="entry name" value="IS1016-like_transposase"/>
</dbReference>